<proteinExistence type="predicted"/>
<gene>
    <name evidence="1" type="ORF">HY768_04035</name>
</gene>
<evidence type="ECO:0000313" key="2">
    <source>
        <dbReference type="Proteomes" id="UP000736328"/>
    </source>
</evidence>
<evidence type="ECO:0008006" key="3">
    <source>
        <dbReference type="Google" id="ProtNLM"/>
    </source>
</evidence>
<dbReference type="EMBL" id="JACQXR010000048">
    <property type="protein sequence ID" value="MBI4726386.1"/>
    <property type="molecule type" value="Genomic_DNA"/>
</dbReference>
<dbReference type="AlphaFoldDB" id="A0A933I8C0"/>
<accession>A0A933I8C0</accession>
<dbReference type="InterPro" id="IPR036291">
    <property type="entry name" value="NAD(P)-bd_dom_sf"/>
</dbReference>
<name>A0A933I8C0_UNCT6</name>
<organism evidence="1 2">
    <name type="scientific">candidate division TA06 bacterium</name>
    <dbReference type="NCBI Taxonomy" id="2250710"/>
    <lineage>
        <taxon>Bacteria</taxon>
        <taxon>Bacteria division TA06</taxon>
    </lineage>
</organism>
<evidence type="ECO:0000313" key="1">
    <source>
        <dbReference type="EMBL" id="MBI4726386.1"/>
    </source>
</evidence>
<dbReference type="SUPFAM" id="SSF51735">
    <property type="entry name" value="NAD(P)-binding Rossmann-fold domains"/>
    <property type="match status" value="1"/>
</dbReference>
<protein>
    <recommendedName>
        <fullName evidence="3">Inositol-3-phosphate synthase</fullName>
    </recommendedName>
</protein>
<dbReference type="Proteomes" id="UP000736328">
    <property type="component" value="Unassembled WGS sequence"/>
</dbReference>
<dbReference type="Gene3D" id="3.40.50.720">
    <property type="entry name" value="NAD(P)-binding Rossmann-like Domain"/>
    <property type="match status" value="1"/>
</dbReference>
<reference evidence="1" key="1">
    <citation type="submission" date="2020-07" db="EMBL/GenBank/DDBJ databases">
        <title>Huge and variable diversity of episymbiotic CPR bacteria and DPANN archaea in groundwater ecosystems.</title>
        <authorList>
            <person name="He C.Y."/>
            <person name="Keren R."/>
            <person name="Whittaker M."/>
            <person name="Farag I.F."/>
            <person name="Doudna J."/>
            <person name="Cate J.H.D."/>
            <person name="Banfield J.F."/>
        </authorList>
    </citation>
    <scope>NUCLEOTIDE SEQUENCE</scope>
    <source>
        <strain evidence="1">NC_groundwater_1520_Pr4_B-0.1um_53_5</strain>
    </source>
</reference>
<comment type="caution">
    <text evidence="1">The sequence shown here is derived from an EMBL/GenBank/DDBJ whole genome shotgun (WGS) entry which is preliminary data.</text>
</comment>
<sequence>MRCAKLALDHKLSGTRLEPSSYFMKSPMVQVPDDQARRDVEEYIKKLGRK</sequence>